<evidence type="ECO:0000313" key="2">
    <source>
        <dbReference type="EMBL" id="AUP80914.1"/>
    </source>
</evidence>
<gene>
    <name evidence="2" type="ORF">C1H87_20260</name>
</gene>
<keyword evidence="3" id="KW-1185">Reference proteome</keyword>
<dbReference type="Pfam" id="PF20064">
    <property type="entry name" value="DUF6463"/>
    <property type="match status" value="1"/>
</dbReference>
<name>A0A2K9PV30_9FLAO</name>
<dbReference type="OrthoDB" id="1162307at2"/>
<protein>
    <submittedName>
        <fullName evidence="2">Uncharacterized protein</fullName>
    </submittedName>
</protein>
<accession>A0A2K9PV30</accession>
<feature type="transmembrane region" description="Helical" evidence="1">
    <location>
        <begin position="94"/>
        <end position="118"/>
    </location>
</feature>
<dbReference type="KEGG" id="fek:C1H87_20260"/>
<keyword evidence="1" id="KW-0812">Transmembrane</keyword>
<reference evidence="2 3" key="1">
    <citation type="submission" date="2018-01" db="EMBL/GenBank/DDBJ databases">
        <title>Complete genome sequence of Flavivirga eckloniae ECD14 isolated from seaweed Ecklonia cava.</title>
        <authorList>
            <person name="Lee J.H."/>
            <person name="Baik K.S."/>
            <person name="Seong C.N."/>
        </authorList>
    </citation>
    <scope>NUCLEOTIDE SEQUENCE [LARGE SCALE GENOMIC DNA]</scope>
    <source>
        <strain evidence="2 3">ECD14</strain>
    </source>
</reference>
<proteinExistence type="predicted"/>
<dbReference type="EMBL" id="CP025791">
    <property type="protein sequence ID" value="AUP80914.1"/>
    <property type="molecule type" value="Genomic_DNA"/>
</dbReference>
<dbReference type="Proteomes" id="UP000235826">
    <property type="component" value="Chromosome"/>
</dbReference>
<dbReference type="AlphaFoldDB" id="A0A2K9PV30"/>
<dbReference type="RefSeq" id="WP_102757558.1">
    <property type="nucleotide sequence ID" value="NZ_CP025791.1"/>
</dbReference>
<keyword evidence="1" id="KW-1133">Transmembrane helix</keyword>
<evidence type="ECO:0000256" key="1">
    <source>
        <dbReference type="SAM" id="Phobius"/>
    </source>
</evidence>
<organism evidence="2 3">
    <name type="scientific">Flavivirga eckloniae</name>
    <dbReference type="NCBI Taxonomy" id="1803846"/>
    <lineage>
        <taxon>Bacteria</taxon>
        <taxon>Pseudomonadati</taxon>
        <taxon>Bacteroidota</taxon>
        <taxon>Flavobacteriia</taxon>
        <taxon>Flavobacteriales</taxon>
        <taxon>Flavobacteriaceae</taxon>
        <taxon>Flavivirga</taxon>
    </lineage>
</organism>
<sequence length="137" mass="15978">MNITNGKILLYTGIVHFLLGISPFAFGKQFLEFANKLFFKISEGLFEFPLLNGQMNYENFAAFWFVYFGLLLIPIGFLIDYIEKTTQNISSKFIWSYLIVVLIGVYMIPFSGMTFIMLPHAIYMTIQKRTHNNVYEK</sequence>
<dbReference type="InterPro" id="IPR045590">
    <property type="entry name" value="DUF6463"/>
</dbReference>
<keyword evidence="1" id="KW-0472">Membrane</keyword>
<feature type="transmembrane region" description="Helical" evidence="1">
    <location>
        <begin position="61"/>
        <end position="82"/>
    </location>
</feature>
<evidence type="ECO:0000313" key="3">
    <source>
        <dbReference type="Proteomes" id="UP000235826"/>
    </source>
</evidence>